<accession>A0AAU9JGK6</accession>
<dbReference type="EMBL" id="CAJZBQ010000034">
    <property type="protein sequence ID" value="CAG9323524.1"/>
    <property type="molecule type" value="Genomic_DNA"/>
</dbReference>
<dbReference type="SMART" id="SM01411">
    <property type="entry name" value="Ephrin_rec_like"/>
    <property type="match status" value="1"/>
</dbReference>
<keyword evidence="1" id="KW-0880">Kelch repeat</keyword>
<dbReference type="PANTHER" id="PTHR46647">
    <property type="entry name" value="RAB9 EFFECTOR PROTEIN WITH KELCH MOTIFS"/>
    <property type="match status" value="1"/>
</dbReference>
<dbReference type="Pfam" id="PF07699">
    <property type="entry name" value="Ephrin_rec_like"/>
    <property type="match status" value="1"/>
</dbReference>
<evidence type="ECO:0000313" key="6">
    <source>
        <dbReference type="EMBL" id="CAG9323524.1"/>
    </source>
</evidence>
<dbReference type="SUPFAM" id="SSF57184">
    <property type="entry name" value="Growth factor receptor domain"/>
    <property type="match status" value="1"/>
</dbReference>
<feature type="chain" id="PRO_5043526958" description="Tyrosine-protein kinase ephrin type A/B receptor-like domain-containing protein" evidence="4">
    <location>
        <begin position="22"/>
        <end position="1147"/>
    </location>
</feature>
<comment type="caution">
    <text evidence="6">The sequence shown here is derived from an EMBL/GenBank/DDBJ whole genome shotgun (WGS) entry which is preliminary data.</text>
</comment>
<dbReference type="Gene3D" id="2.10.50.10">
    <property type="entry name" value="Tumor Necrosis Factor Receptor, subunit A, domain 2"/>
    <property type="match status" value="1"/>
</dbReference>
<keyword evidence="2" id="KW-0677">Repeat</keyword>
<dbReference type="Proteomes" id="UP001162131">
    <property type="component" value="Unassembled WGS sequence"/>
</dbReference>
<feature type="transmembrane region" description="Helical" evidence="3">
    <location>
        <begin position="771"/>
        <end position="788"/>
    </location>
</feature>
<feature type="domain" description="Tyrosine-protein kinase ephrin type A/B receptor-like" evidence="5">
    <location>
        <begin position="668"/>
        <end position="702"/>
    </location>
</feature>
<keyword evidence="4" id="KW-0732">Signal</keyword>
<protein>
    <recommendedName>
        <fullName evidence="5">Tyrosine-protein kinase ephrin type A/B receptor-like domain-containing protein</fullName>
    </recommendedName>
</protein>
<dbReference type="Pfam" id="PF24681">
    <property type="entry name" value="Kelch_KLHDC2_KLHL20_DRC7"/>
    <property type="match status" value="2"/>
</dbReference>
<keyword evidence="3" id="KW-0472">Membrane</keyword>
<feature type="transmembrane region" description="Helical" evidence="3">
    <location>
        <begin position="1053"/>
        <end position="1073"/>
    </location>
</feature>
<evidence type="ECO:0000256" key="2">
    <source>
        <dbReference type="ARBA" id="ARBA00022737"/>
    </source>
</evidence>
<sequence length="1147" mass="127860">MYQLKAMEWILLMVLFIPTLSLDISLLPSTGVPPPSTTLGTMVYDSKNDQLINFGGLSTGGSYSNDLASFSLKLMRWSIILPYLSTVPDERATSAMFYDEDNHQVLLYGGRTRAGPAGDFWSYSLTENSWQQLSKKGDDPGPRAYLAHVEYTRNGVHYYAVFGGLTPTAVDNSLYILDGSDFKWYKKPSTGSPPQPVESSGIAYYDNKLYVWGGLSRFSENLQDTKLYIYDLNLLSWTSLDVPGDDPHGRFQHFLCIVDGYLYINNGEDFTTGSSVFDIWKLNLATLSSWEKVNFKDTDNIATDSGSVTIVGSVVYSFGGTSMTGINNSLTSINLSASSIAYKLISAELSGPEARMMHSMQAIHTSLWVFGGIDSDKEFLSDMWKFELTTNTWTLLNPSGDKPPARARHSSCSSADTYVIFGGENNDGYLSDMYEYTILANIWKVVDFSSSKNPVGRYGACMAQADTYIYLFGGHTMAGYSNELWRLDVLDNAFVLLDDGLSEQVPKLANTKCFIRNIKSNYYFYIATGEGEDGVPSSQIHRYDINNEEWQSVMDKGYGLFSLSGAAGTNIDNYLLIVGGEQWNFEAFDSIFMIDLDDNPTPNEIGNVEEPIYSTEVVYFGNSLYLFGGGDTLSRLVQNFIPKQFLFKITPNSSDGFTWPCSNGTYGKDCDPCPEGHYSDTFGIEECKKCPKGTYNTFKGARTLNECYPCAYGSYASVEGSKYCDNCPAGTFCPAGTAEPLLIKDRVDFVSVQPKLYKQDSTIVDLTFSSAMYFIIAVSIFITILLIVHKPIRSSLPRFDSYSTNHETKENHPIIKRRTALGGLFSLIFLMLACLFILQGAVIYFTDNIIEEKNLEPLVSLENDYDSFPGEIYIIVTFYYYGGSCVNGDSCVSDLFYSYIDIEGDMSHPVCKFEETDCVVSFTCHSCNLGVGASINLSIYEPRSYASYISVNISSTSSIPNELSIIEIDLVTSSTSLIFRGPEASKFTFSMTPSIFFSEISTWKNDQTGYHVSLPHSPSVGSTIPTEEINFEESIRVSITLDVGDVVLVTKRLYSQTLFLLFGTLLGSVFGIIEIGGHLMGKAEGVQDKIIKKWNEYMYIHRIIGTVDKFKRNFDVQSPEEIIISDQMTEAYTFDDSDIKKRNKIIK</sequence>
<evidence type="ECO:0000256" key="4">
    <source>
        <dbReference type="SAM" id="SignalP"/>
    </source>
</evidence>
<feature type="signal peptide" evidence="4">
    <location>
        <begin position="1"/>
        <end position="21"/>
    </location>
</feature>
<evidence type="ECO:0000256" key="1">
    <source>
        <dbReference type="ARBA" id="ARBA00022441"/>
    </source>
</evidence>
<keyword evidence="3" id="KW-1133">Transmembrane helix</keyword>
<evidence type="ECO:0000259" key="5">
    <source>
        <dbReference type="Pfam" id="PF07699"/>
    </source>
</evidence>
<dbReference type="InterPro" id="IPR009030">
    <property type="entry name" value="Growth_fac_rcpt_cys_sf"/>
</dbReference>
<dbReference type="AlphaFoldDB" id="A0AAU9JGK6"/>
<proteinExistence type="predicted"/>
<name>A0AAU9JGK6_9CILI</name>
<dbReference type="InterPro" id="IPR011641">
    <property type="entry name" value="Tyr-kin_ephrin_A/B_rcpt-like"/>
</dbReference>
<organism evidence="6 7">
    <name type="scientific">Blepharisma stoltei</name>
    <dbReference type="NCBI Taxonomy" id="1481888"/>
    <lineage>
        <taxon>Eukaryota</taxon>
        <taxon>Sar</taxon>
        <taxon>Alveolata</taxon>
        <taxon>Ciliophora</taxon>
        <taxon>Postciliodesmatophora</taxon>
        <taxon>Heterotrichea</taxon>
        <taxon>Heterotrichida</taxon>
        <taxon>Blepharismidae</taxon>
        <taxon>Blepharisma</taxon>
    </lineage>
</organism>
<gene>
    <name evidence="6" type="ORF">BSTOLATCC_MIC34173</name>
</gene>
<dbReference type="SUPFAM" id="SSF117281">
    <property type="entry name" value="Kelch motif"/>
    <property type="match status" value="3"/>
</dbReference>
<evidence type="ECO:0000313" key="7">
    <source>
        <dbReference type="Proteomes" id="UP001162131"/>
    </source>
</evidence>
<keyword evidence="3" id="KW-0812">Transmembrane</keyword>
<dbReference type="Gene3D" id="2.120.10.80">
    <property type="entry name" value="Kelch-type beta propeller"/>
    <property type="match status" value="4"/>
</dbReference>
<reference evidence="6" key="1">
    <citation type="submission" date="2021-09" db="EMBL/GenBank/DDBJ databases">
        <authorList>
            <consortium name="AG Swart"/>
            <person name="Singh M."/>
            <person name="Singh A."/>
            <person name="Seah K."/>
            <person name="Emmerich C."/>
        </authorList>
    </citation>
    <scope>NUCLEOTIDE SEQUENCE</scope>
    <source>
        <strain evidence="6">ATCC30299</strain>
    </source>
</reference>
<evidence type="ECO:0000256" key="3">
    <source>
        <dbReference type="SAM" id="Phobius"/>
    </source>
</evidence>
<dbReference type="InterPro" id="IPR015915">
    <property type="entry name" value="Kelch-typ_b-propeller"/>
</dbReference>
<feature type="transmembrane region" description="Helical" evidence="3">
    <location>
        <begin position="824"/>
        <end position="845"/>
    </location>
</feature>
<dbReference type="PANTHER" id="PTHR46647:SF1">
    <property type="entry name" value="RAB9 EFFECTOR PROTEIN WITH KELCH MOTIFS"/>
    <property type="match status" value="1"/>
</dbReference>
<dbReference type="InterPro" id="IPR052124">
    <property type="entry name" value="Rab9_kelch_effector"/>
</dbReference>
<keyword evidence="7" id="KW-1185">Reference proteome</keyword>